<evidence type="ECO:0000313" key="2">
    <source>
        <dbReference type="EMBL" id="GAX79217.1"/>
    </source>
</evidence>
<dbReference type="STRING" id="1157962.A0A250X825"/>
<gene>
    <name evidence="2" type="ORF">CEUSTIGMA_g6657.t1</name>
</gene>
<dbReference type="InterPro" id="IPR050410">
    <property type="entry name" value="CCR4/nocturin_mRNA_transcr"/>
</dbReference>
<dbReference type="InterPro" id="IPR005135">
    <property type="entry name" value="Endo/exonuclease/phosphatase"/>
</dbReference>
<proteinExistence type="predicted"/>
<dbReference type="EMBL" id="BEGY01000040">
    <property type="protein sequence ID" value="GAX79217.1"/>
    <property type="molecule type" value="Genomic_DNA"/>
</dbReference>
<accession>A0A250X825</accession>
<protein>
    <recommendedName>
        <fullName evidence="1">Endonuclease/exonuclease/phosphatase domain-containing protein</fullName>
    </recommendedName>
</protein>
<keyword evidence="3" id="KW-1185">Reference proteome</keyword>
<reference evidence="2 3" key="1">
    <citation type="submission" date="2017-08" db="EMBL/GenBank/DDBJ databases">
        <title>Acidophilic green algal genome provides insights into adaptation to an acidic environment.</title>
        <authorList>
            <person name="Hirooka S."/>
            <person name="Hirose Y."/>
            <person name="Kanesaki Y."/>
            <person name="Higuchi S."/>
            <person name="Fujiwara T."/>
            <person name="Onuma R."/>
            <person name="Era A."/>
            <person name="Ohbayashi R."/>
            <person name="Uzuka A."/>
            <person name="Nozaki H."/>
            <person name="Yoshikawa H."/>
            <person name="Miyagishima S.Y."/>
        </authorList>
    </citation>
    <scope>NUCLEOTIDE SEQUENCE [LARGE SCALE GENOMIC DNA]</scope>
    <source>
        <strain evidence="2 3">NIES-2499</strain>
    </source>
</reference>
<dbReference type="PANTHER" id="PTHR12121">
    <property type="entry name" value="CARBON CATABOLITE REPRESSOR PROTEIN 4"/>
    <property type="match status" value="1"/>
</dbReference>
<dbReference type="PANTHER" id="PTHR12121:SF100">
    <property type="entry name" value="POLY(A)-SPECIFIC RIBONUCLEASE"/>
    <property type="match status" value="1"/>
</dbReference>
<feature type="domain" description="Endonuclease/exonuclease/phosphatase" evidence="1">
    <location>
        <begin position="30"/>
        <end position="132"/>
    </location>
</feature>
<dbReference type="InterPro" id="IPR036691">
    <property type="entry name" value="Endo/exonu/phosph_ase_sf"/>
</dbReference>
<dbReference type="Gene3D" id="3.60.10.10">
    <property type="entry name" value="Endonuclease/exonuclease/phosphatase"/>
    <property type="match status" value="1"/>
</dbReference>
<dbReference type="SUPFAM" id="SSF56219">
    <property type="entry name" value="DNase I-like"/>
    <property type="match status" value="1"/>
</dbReference>
<evidence type="ECO:0000259" key="1">
    <source>
        <dbReference type="Pfam" id="PF03372"/>
    </source>
</evidence>
<name>A0A250X825_9CHLO</name>
<organism evidence="2 3">
    <name type="scientific">Chlamydomonas eustigma</name>
    <dbReference type="NCBI Taxonomy" id="1157962"/>
    <lineage>
        <taxon>Eukaryota</taxon>
        <taxon>Viridiplantae</taxon>
        <taxon>Chlorophyta</taxon>
        <taxon>core chlorophytes</taxon>
        <taxon>Chlorophyceae</taxon>
        <taxon>CS clade</taxon>
        <taxon>Chlamydomonadales</taxon>
        <taxon>Chlamydomonadaceae</taxon>
        <taxon>Chlamydomonas</taxon>
    </lineage>
</organism>
<dbReference type="OrthoDB" id="2866996at2759"/>
<evidence type="ECO:0000313" key="3">
    <source>
        <dbReference type="Proteomes" id="UP000232323"/>
    </source>
</evidence>
<dbReference type="Proteomes" id="UP000232323">
    <property type="component" value="Unassembled WGS sequence"/>
</dbReference>
<dbReference type="GO" id="GO:0000175">
    <property type="term" value="F:3'-5'-RNA exonuclease activity"/>
    <property type="evidence" value="ECO:0007669"/>
    <property type="project" value="TreeGrafter"/>
</dbReference>
<dbReference type="Pfam" id="PF03372">
    <property type="entry name" value="Exo_endo_phos"/>
    <property type="match status" value="1"/>
</dbReference>
<comment type="caution">
    <text evidence="2">The sequence shown here is derived from an EMBL/GenBank/DDBJ whole genome shotgun (WGS) entry which is preliminary data.</text>
</comment>
<sequence>MRGWTRVVLNLQSAMQTSVASARPHRFKIVTYNILANKFAVGGMHAYCPDKYLEWGYRSKLIKEELLQYDGDIVCLQEVEDSVFRSELKPFFSALGFEGLFQPRQLPKPVKSPLAGPLDGAAMFYRTSMFRPFKVKGAARAVGGLGFHFAKCELPPAIKASQGKEGLGVFWDSFFKRQEGGVMSLLEHRPSSSPVLAVCTHLFWNPRYPDVKAMQAAVLCHKVCIRLRIHLLWMPLSYLR</sequence>
<dbReference type="AlphaFoldDB" id="A0A250X825"/>